<dbReference type="InterPro" id="IPR001932">
    <property type="entry name" value="PPM-type_phosphatase-like_dom"/>
</dbReference>
<name>A0ABS2TIC4_9ACTN</name>
<protein>
    <submittedName>
        <fullName evidence="5">Serine/threonine-protein phosphatase</fullName>
    </submittedName>
</protein>
<dbReference type="PANTHER" id="PTHR43156">
    <property type="entry name" value="STAGE II SPORULATION PROTEIN E-RELATED"/>
    <property type="match status" value="1"/>
</dbReference>
<dbReference type="SUPFAM" id="SSF81606">
    <property type="entry name" value="PP2C-like"/>
    <property type="match status" value="1"/>
</dbReference>
<dbReference type="RefSeq" id="WP_205354978.1">
    <property type="nucleotide sequence ID" value="NZ_JADKYB010000001.1"/>
</dbReference>
<organism evidence="5 6">
    <name type="scientific">Actinacidiphila acididurans</name>
    <dbReference type="NCBI Taxonomy" id="2784346"/>
    <lineage>
        <taxon>Bacteria</taxon>
        <taxon>Bacillati</taxon>
        <taxon>Actinomycetota</taxon>
        <taxon>Actinomycetes</taxon>
        <taxon>Kitasatosporales</taxon>
        <taxon>Streptomycetaceae</taxon>
        <taxon>Actinacidiphila</taxon>
    </lineage>
</organism>
<gene>
    <name evidence="5" type="ORF">ITX44_00820</name>
</gene>
<evidence type="ECO:0000256" key="2">
    <source>
        <dbReference type="SAM" id="MobiDB-lite"/>
    </source>
</evidence>
<feature type="compositionally biased region" description="Basic and acidic residues" evidence="2">
    <location>
        <begin position="7"/>
        <end position="18"/>
    </location>
</feature>
<dbReference type="Gene3D" id="3.60.40.10">
    <property type="entry name" value="PPM-type phosphatase domain"/>
    <property type="match status" value="1"/>
</dbReference>
<feature type="domain" description="PPM-type phosphatase" evidence="4">
    <location>
        <begin position="156"/>
        <end position="380"/>
    </location>
</feature>
<feature type="region of interest" description="Disordered" evidence="2">
    <location>
        <begin position="1"/>
        <end position="28"/>
    </location>
</feature>
<dbReference type="SMART" id="SM00331">
    <property type="entry name" value="PP2C_SIG"/>
    <property type="match status" value="1"/>
</dbReference>
<feature type="transmembrane region" description="Helical" evidence="3">
    <location>
        <begin position="38"/>
        <end position="58"/>
    </location>
</feature>
<evidence type="ECO:0000256" key="3">
    <source>
        <dbReference type="SAM" id="Phobius"/>
    </source>
</evidence>
<keyword evidence="3" id="KW-0472">Membrane</keyword>
<keyword evidence="3" id="KW-1133">Transmembrane helix</keyword>
<reference evidence="5 6" key="1">
    <citation type="submission" date="2021-01" db="EMBL/GenBank/DDBJ databases">
        <title>Streptomyces acididurans sp. nov., isolated from a peat swamp forest soil.</title>
        <authorList>
            <person name="Chantavorakit T."/>
            <person name="Duangmal K."/>
        </authorList>
    </citation>
    <scope>NUCLEOTIDE SEQUENCE [LARGE SCALE GENOMIC DNA]</scope>
    <source>
        <strain evidence="5 6">KK5PA1</strain>
    </source>
</reference>
<proteinExistence type="predicted"/>
<evidence type="ECO:0000313" key="6">
    <source>
        <dbReference type="Proteomes" id="UP000749040"/>
    </source>
</evidence>
<evidence type="ECO:0000259" key="4">
    <source>
        <dbReference type="SMART" id="SM00331"/>
    </source>
</evidence>
<dbReference type="Pfam" id="PF07228">
    <property type="entry name" value="SpoIIE"/>
    <property type="match status" value="1"/>
</dbReference>
<dbReference type="Proteomes" id="UP000749040">
    <property type="component" value="Unassembled WGS sequence"/>
</dbReference>
<evidence type="ECO:0000256" key="1">
    <source>
        <dbReference type="ARBA" id="ARBA00022801"/>
    </source>
</evidence>
<keyword evidence="6" id="KW-1185">Reference proteome</keyword>
<dbReference type="PANTHER" id="PTHR43156:SF2">
    <property type="entry name" value="STAGE II SPORULATION PROTEIN E"/>
    <property type="match status" value="1"/>
</dbReference>
<sequence>MAESGEETNRHTRREGWRTGRRALPPAAWPEPPGRARLAVFLLSAALIVGVPVADAFLPGDIHLAHVLVVPVALAAAFAGPRAGAVTALLAVLALTSAGLERHTLGSESVLVEVGSLVLLSVLLVIFARLLARTRRVSDVTQGVVLRPLPRRAGHLSIAAEYLAAESATRVGGDLYAVARTSDATRLLIGDVRGHGLESVGDTETVLGAFRAAAHRQDPLPELVAWLEDSVRWGLAEHAGSGGDAGERFATAAIIEIPDGAPYVHLINCGHPPPLRLRGGQAHYLQAQESAPPLGLGGLADSTYVVSSFDFAPGDRLLLYTDGVTEARDRHGSFYPLLERARVRAADHHPEPLLKAMTADLLAHVSGRLRDDVALVALRRDTADGTG</sequence>
<comment type="caution">
    <text evidence="5">The sequence shown here is derived from an EMBL/GenBank/DDBJ whole genome shotgun (WGS) entry which is preliminary data.</text>
</comment>
<dbReference type="EMBL" id="JADKYB010000001">
    <property type="protein sequence ID" value="MBM9503095.1"/>
    <property type="molecule type" value="Genomic_DNA"/>
</dbReference>
<feature type="transmembrane region" description="Helical" evidence="3">
    <location>
        <begin position="114"/>
        <end position="132"/>
    </location>
</feature>
<dbReference type="InterPro" id="IPR052016">
    <property type="entry name" value="Bact_Sigma-Reg"/>
</dbReference>
<accession>A0ABS2TIC4</accession>
<keyword evidence="3" id="KW-0812">Transmembrane</keyword>
<dbReference type="InterPro" id="IPR036457">
    <property type="entry name" value="PPM-type-like_dom_sf"/>
</dbReference>
<feature type="transmembrane region" description="Helical" evidence="3">
    <location>
        <begin position="65"/>
        <end position="94"/>
    </location>
</feature>
<keyword evidence="1" id="KW-0378">Hydrolase</keyword>
<evidence type="ECO:0000313" key="5">
    <source>
        <dbReference type="EMBL" id="MBM9503095.1"/>
    </source>
</evidence>